<dbReference type="SUPFAM" id="SSF53756">
    <property type="entry name" value="UDP-Glycosyltransferase/glycogen phosphorylase"/>
    <property type="match status" value="1"/>
</dbReference>
<dbReference type="InterPro" id="IPR035595">
    <property type="entry name" value="UDP_glycos_trans_CS"/>
</dbReference>
<dbReference type="FunFam" id="3.40.50.2000:FF:000056">
    <property type="entry name" value="Glycosyltransferase"/>
    <property type="match status" value="1"/>
</dbReference>
<dbReference type="InterPro" id="IPR002213">
    <property type="entry name" value="UDP_glucos_trans"/>
</dbReference>
<reference evidence="6" key="1">
    <citation type="journal article" date="2019" name="Gigascience">
        <title>De novo genome assembly of the endangered Acer yangbiense, a plant species with extremely small populations endemic to Yunnan Province, China.</title>
        <authorList>
            <person name="Yang J."/>
            <person name="Wariss H.M."/>
            <person name="Tao L."/>
            <person name="Zhang R."/>
            <person name="Yun Q."/>
            <person name="Hollingsworth P."/>
            <person name="Dao Z."/>
            <person name="Luo G."/>
            <person name="Guo H."/>
            <person name="Ma Y."/>
            <person name="Sun W."/>
        </authorList>
    </citation>
    <scope>NUCLEOTIDE SEQUENCE [LARGE SCALE GENOMIC DNA]</scope>
    <source>
        <strain evidence="6">cv. Malutang</strain>
    </source>
</reference>
<dbReference type="Gene3D" id="3.40.50.2000">
    <property type="entry name" value="Glycogen Phosphorylase B"/>
    <property type="match status" value="2"/>
</dbReference>
<dbReference type="AlphaFoldDB" id="A0A5C7HBI3"/>
<keyword evidence="6" id="KW-1185">Reference proteome</keyword>
<comment type="similarity">
    <text evidence="1 3">Belongs to the UDP-glycosyltransferase family.</text>
</comment>
<evidence type="ECO:0000256" key="4">
    <source>
        <dbReference type="RuleBase" id="RU362057"/>
    </source>
</evidence>
<evidence type="ECO:0000313" key="5">
    <source>
        <dbReference type="EMBL" id="TXG54364.1"/>
    </source>
</evidence>
<evidence type="ECO:0000256" key="1">
    <source>
        <dbReference type="ARBA" id="ARBA00009995"/>
    </source>
</evidence>
<proteinExistence type="inferred from homology"/>
<accession>A0A5C7HBI3</accession>
<dbReference type="Proteomes" id="UP000323000">
    <property type="component" value="Chromosome 9"/>
</dbReference>
<keyword evidence="2 3" id="KW-0808">Transferase</keyword>
<protein>
    <recommendedName>
        <fullName evidence="4">Glycosyltransferase</fullName>
        <ecNumber evidence="4">2.4.1.-</ecNumber>
    </recommendedName>
</protein>
<name>A0A5C7HBI3_9ROSI</name>
<dbReference type="PANTHER" id="PTHR48048:SF41">
    <property type="entry name" value="GLYCOSYLTRANSFERASE"/>
    <property type="match status" value="1"/>
</dbReference>
<dbReference type="CDD" id="cd03784">
    <property type="entry name" value="GT1_Gtf-like"/>
    <property type="match status" value="1"/>
</dbReference>
<dbReference type="Pfam" id="PF00201">
    <property type="entry name" value="UDPGT"/>
    <property type="match status" value="1"/>
</dbReference>
<sequence length="482" mass="53257">MKKDTIALYPSPGRSHLVPMIELAKLILTHYPSFTITVIIYEAPFETGSTSQYIQSISATAPSIIFHHLPTISTATATSSTTYVDIITQSFELPRQNNSNFHQALLTISKSANIKSLILDFFCNASFEISSTALQIPTYYYKPSNLGGLSVFLYLPTLHKNTTNSLKEVGDELINIPGWQVPISAKDMPSPLQDRTTKVYNYFLETAIQMPKSAGIIVNTVESLEKGVLNAILDGLCTPEEQTAPRIYSLGPLIVSADEKSSGEVKHECMNWLDSKPKSSVVFLSFGSVGKFSGKQLKEMALGLERSGVNFLWVVRPPPGEDRANAGDWDSLFPDGFLERIKNRGYVAKSWVPQVEVLSHDSVGGFVSHCGWNSFMEAMRARVPILAWPLFAEQKLIKVTLVEELKVALPVVPAEDGIVSAAELEKRVTELMDSESEEGKALRERVMSARQVLLTAYSQDGPSRIALANFVESFKDNKPFQP</sequence>
<dbReference type="PROSITE" id="PS00375">
    <property type="entry name" value="UDPGT"/>
    <property type="match status" value="1"/>
</dbReference>
<evidence type="ECO:0000313" key="6">
    <source>
        <dbReference type="Proteomes" id="UP000323000"/>
    </source>
</evidence>
<evidence type="ECO:0000256" key="3">
    <source>
        <dbReference type="RuleBase" id="RU003718"/>
    </source>
</evidence>
<comment type="caution">
    <text evidence="5">The sequence shown here is derived from an EMBL/GenBank/DDBJ whole genome shotgun (WGS) entry which is preliminary data.</text>
</comment>
<organism evidence="5 6">
    <name type="scientific">Acer yangbiense</name>
    <dbReference type="NCBI Taxonomy" id="1000413"/>
    <lineage>
        <taxon>Eukaryota</taxon>
        <taxon>Viridiplantae</taxon>
        <taxon>Streptophyta</taxon>
        <taxon>Embryophyta</taxon>
        <taxon>Tracheophyta</taxon>
        <taxon>Spermatophyta</taxon>
        <taxon>Magnoliopsida</taxon>
        <taxon>eudicotyledons</taxon>
        <taxon>Gunneridae</taxon>
        <taxon>Pentapetalae</taxon>
        <taxon>rosids</taxon>
        <taxon>malvids</taxon>
        <taxon>Sapindales</taxon>
        <taxon>Sapindaceae</taxon>
        <taxon>Hippocastanoideae</taxon>
        <taxon>Acereae</taxon>
        <taxon>Acer</taxon>
    </lineage>
</organism>
<dbReference type="GO" id="GO:0035251">
    <property type="term" value="F:UDP-glucosyltransferase activity"/>
    <property type="evidence" value="ECO:0007669"/>
    <property type="project" value="InterPro"/>
</dbReference>
<gene>
    <name evidence="5" type="ORF">EZV62_019620</name>
</gene>
<keyword evidence="3" id="KW-0328">Glycosyltransferase</keyword>
<dbReference type="InterPro" id="IPR050481">
    <property type="entry name" value="UDP-glycosyltransf_plant"/>
</dbReference>
<dbReference type="EC" id="2.4.1.-" evidence="4"/>
<dbReference type="PANTHER" id="PTHR48048">
    <property type="entry name" value="GLYCOSYLTRANSFERASE"/>
    <property type="match status" value="1"/>
</dbReference>
<evidence type="ECO:0000256" key="2">
    <source>
        <dbReference type="ARBA" id="ARBA00022679"/>
    </source>
</evidence>
<dbReference type="EMBL" id="VAHF01000009">
    <property type="protein sequence ID" value="TXG54364.1"/>
    <property type="molecule type" value="Genomic_DNA"/>
</dbReference>
<dbReference type="OrthoDB" id="5835829at2759"/>